<evidence type="ECO:0000256" key="1">
    <source>
        <dbReference type="SAM" id="Phobius"/>
    </source>
</evidence>
<dbReference type="RefSeq" id="WP_416204659.1">
    <property type="nucleotide sequence ID" value="NZ_JBBKTX010000002.1"/>
</dbReference>
<gene>
    <name evidence="2" type="ORF">WG929_01880</name>
</gene>
<feature type="transmembrane region" description="Helical" evidence="1">
    <location>
        <begin position="57"/>
        <end position="85"/>
    </location>
</feature>
<keyword evidence="3" id="KW-1185">Reference proteome</keyword>
<comment type="caution">
    <text evidence="2">The sequence shown here is derived from an EMBL/GenBank/DDBJ whole genome shotgun (WGS) entry which is preliminary data.</text>
</comment>
<evidence type="ECO:0000313" key="3">
    <source>
        <dbReference type="Proteomes" id="UP001620597"/>
    </source>
</evidence>
<protein>
    <submittedName>
        <fullName evidence="2">Uncharacterized protein</fullName>
    </submittedName>
</protein>
<accession>A0ABW8NDY7</accession>
<keyword evidence="1" id="KW-0472">Membrane</keyword>
<proteinExistence type="predicted"/>
<dbReference type="EMBL" id="JBBKTX010000002">
    <property type="protein sequence ID" value="MFK4751147.1"/>
    <property type="molecule type" value="Genomic_DNA"/>
</dbReference>
<dbReference type="Proteomes" id="UP001620597">
    <property type="component" value="Unassembled WGS sequence"/>
</dbReference>
<sequence>MQPQQKPTALERAISGFSATVAILGAVLLLPVLAQYIRPFAFDFLRPDLGTELAQFGSWAVILLISVSVFFGASALLQVLIMMLFRRGHHHNRGPF</sequence>
<organism evidence="2 3">
    <name type="scientific">Oceanobacter antarcticus</name>
    <dbReference type="NCBI Taxonomy" id="3133425"/>
    <lineage>
        <taxon>Bacteria</taxon>
        <taxon>Pseudomonadati</taxon>
        <taxon>Pseudomonadota</taxon>
        <taxon>Gammaproteobacteria</taxon>
        <taxon>Oceanospirillales</taxon>
        <taxon>Oceanospirillaceae</taxon>
        <taxon>Oceanobacter</taxon>
    </lineage>
</organism>
<evidence type="ECO:0000313" key="2">
    <source>
        <dbReference type="EMBL" id="MFK4751147.1"/>
    </source>
</evidence>
<keyword evidence="1" id="KW-0812">Transmembrane</keyword>
<reference evidence="2 3" key="1">
    <citation type="submission" date="2024-03" db="EMBL/GenBank/DDBJ databases">
        <title>High-quality draft genome sequence of Oceanobacter sp. wDCs-4.</title>
        <authorList>
            <person name="Dong C."/>
        </authorList>
    </citation>
    <scope>NUCLEOTIDE SEQUENCE [LARGE SCALE GENOMIC DNA]</scope>
    <source>
        <strain evidence="3">wDCs-4</strain>
    </source>
</reference>
<feature type="transmembrane region" description="Helical" evidence="1">
    <location>
        <begin position="12"/>
        <end position="37"/>
    </location>
</feature>
<keyword evidence="1" id="KW-1133">Transmembrane helix</keyword>
<name>A0ABW8NDY7_9GAMM</name>